<dbReference type="RefSeq" id="WP_190919906.1">
    <property type="nucleotide sequence ID" value="NZ_JACXIZ010000030.1"/>
</dbReference>
<evidence type="ECO:0000313" key="1">
    <source>
        <dbReference type="EMBL" id="MBD2846997.1"/>
    </source>
</evidence>
<organism evidence="1 2">
    <name type="scientific">Paenibacillus sabuli</name>
    <dbReference type="NCBI Taxonomy" id="2772509"/>
    <lineage>
        <taxon>Bacteria</taxon>
        <taxon>Bacillati</taxon>
        <taxon>Bacillota</taxon>
        <taxon>Bacilli</taxon>
        <taxon>Bacillales</taxon>
        <taxon>Paenibacillaceae</taxon>
        <taxon>Paenibacillus</taxon>
    </lineage>
</organism>
<protein>
    <submittedName>
        <fullName evidence="1">Uncharacterized protein</fullName>
    </submittedName>
</protein>
<evidence type="ECO:0000313" key="2">
    <source>
        <dbReference type="Proteomes" id="UP000621560"/>
    </source>
</evidence>
<sequence length="386" mass="43745">MKKKSVVIGFILLASSLSVSTLVWGNVTPWGKMEKTEGVLSIQENSTIPIPGEKEKNSVINSIDSITGNPTKELDAFVDKGIITIETIQFNDGKENQLLKFYGIETELGRKPISINDEPYILTEVPNQNYSLIEYKGNLYSVDLNRKLISPVLKNEVNNYKKKDLDQLYIEGIVPSWGGDAHVSLDGNYILFHTTRNLIYNQNYNGEMWIKDLSSGSEKKVMDGGYSFIGWAQDKEAIIFRSEKIELVNLVDGSISVLADFALTSGVAFPYLVYQDEYEKVNILNLENNEIRQLEFEPLNQVAFIRTIRNSPWALVLNAPDKMEAARTLEIINLETLEIKHLDEPESQLILDSQWITEDQFMIHTRHLNTGAETSYITNLNEIKGN</sequence>
<keyword evidence="2" id="KW-1185">Reference proteome</keyword>
<dbReference type="EMBL" id="JACXIZ010000030">
    <property type="protein sequence ID" value="MBD2846997.1"/>
    <property type="molecule type" value="Genomic_DNA"/>
</dbReference>
<dbReference type="InterPro" id="IPR011048">
    <property type="entry name" value="Haem_d1_sf"/>
</dbReference>
<dbReference type="Proteomes" id="UP000621560">
    <property type="component" value="Unassembled WGS sequence"/>
</dbReference>
<proteinExistence type="predicted"/>
<accession>A0A927BVA6</accession>
<dbReference type="AlphaFoldDB" id="A0A927BVA6"/>
<gene>
    <name evidence="1" type="ORF">IDH44_17505</name>
</gene>
<reference evidence="1" key="1">
    <citation type="submission" date="2020-09" db="EMBL/GenBank/DDBJ databases">
        <title>A novel bacterium of genus Paenibacillus, isolated from South China Sea.</title>
        <authorList>
            <person name="Huang H."/>
            <person name="Mo K."/>
            <person name="Hu Y."/>
        </authorList>
    </citation>
    <scope>NUCLEOTIDE SEQUENCE</scope>
    <source>
        <strain evidence="1">IB182496</strain>
    </source>
</reference>
<comment type="caution">
    <text evidence="1">The sequence shown here is derived from an EMBL/GenBank/DDBJ whole genome shotgun (WGS) entry which is preliminary data.</text>
</comment>
<name>A0A927BVA6_9BACL</name>
<dbReference type="SUPFAM" id="SSF51004">
    <property type="entry name" value="C-terminal (heme d1) domain of cytochrome cd1-nitrite reductase"/>
    <property type="match status" value="1"/>
</dbReference>